<dbReference type="EMBL" id="JAJJMB010001184">
    <property type="protein sequence ID" value="KAI3958198.1"/>
    <property type="molecule type" value="Genomic_DNA"/>
</dbReference>
<evidence type="ECO:0000313" key="2">
    <source>
        <dbReference type="Proteomes" id="UP001202328"/>
    </source>
</evidence>
<proteinExistence type="predicted"/>
<evidence type="ECO:0000313" key="1">
    <source>
        <dbReference type="EMBL" id="KAI3958198.1"/>
    </source>
</evidence>
<protein>
    <submittedName>
        <fullName evidence="1">Uncharacterized protein</fullName>
    </submittedName>
</protein>
<dbReference type="Proteomes" id="UP001202328">
    <property type="component" value="Unassembled WGS sequence"/>
</dbReference>
<dbReference type="AlphaFoldDB" id="A0AAD4TFI3"/>
<organism evidence="1 2">
    <name type="scientific">Papaver atlanticum</name>
    <dbReference type="NCBI Taxonomy" id="357466"/>
    <lineage>
        <taxon>Eukaryota</taxon>
        <taxon>Viridiplantae</taxon>
        <taxon>Streptophyta</taxon>
        <taxon>Embryophyta</taxon>
        <taxon>Tracheophyta</taxon>
        <taxon>Spermatophyta</taxon>
        <taxon>Magnoliopsida</taxon>
        <taxon>Ranunculales</taxon>
        <taxon>Papaveraceae</taxon>
        <taxon>Papaveroideae</taxon>
        <taxon>Papaver</taxon>
    </lineage>
</organism>
<reference evidence="1" key="1">
    <citation type="submission" date="2022-04" db="EMBL/GenBank/DDBJ databases">
        <title>A functionally conserved STORR gene fusion in Papaver species that diverged 16.8 million years ago.</title>
        <authorList>
            <person name="Catania T."/>
        </authorList>
    </citation>
    <scope>NUCLEOTIDE SEQUENCE</scope>
    <source>
        <strain evidence="1">S-188037</strain>
    </source>
</reference>
<sequence length="197" mass="22744">MNQYHQESPPDYDQMSREIQTYLKDNPLDVKSLKLDVGRFEYAKLESSKYKKFIKSLKDDNLINYGVYFGRKKSLSKIFGLKPGLHEIESLVFEEDEFLTLPPRSSATNLCVKLKELGMPVELNGMLLYYILVIASGRIKLTKVFSVCEDKRVTKDSTKILRLLKQKMFKYALVPLCCWSASTGETEYFDLNLPRSG</sequence>
<keyword evidence="2" id="KW-1185">Reference proteome</keyword>
<name>A0AAD4TFI3_9MAGN</name>
<comment type="caution">
    <text evidence="1">The sequence shown here is derived from an EMBL/GenBank/DDBJ whole genome shotgun (WGS) entry which is preliminary data.</text>
</comment>
<gene>
    <name evidence="1" type="ORF">MKW98_020840</name>
</gene>
<accession>A0AAD4TFI3</accession>